<evidence type="ECO:0000313" key="2">
    <source>
        <dbReference type="Proteomes" id="UP001578633"/>
    </source>
</evidence>
<reference evidence="1 2" key="1">
    <citation type="submission" date="2024-09" db="EMBL/GenBank/DDBJ databases">
        <title>T2T genomes of carrot and Alternaria dauci and their utility for understanding host-pathogen interaction during carrot leaf blight disease.</title>
        <authorList>
            <person name="Liu W."/>
            <person name="Xu S."/>
            <person name="Ou C."/>
            <person name="Liu X."/>
            <person name="Zhuang F."/>
            <person name="Deng X.W."/>
        </authorList>
    </citation>
    <scope>NUCLEOTIDE SEQUENCE [LARGE SCALE GENOMIC DNA]</scope>
    <source>
        <strain evidence="1 2">A2016</strain>
    </source>
</reference>
<dbReference type="Proteomes" id="UP001578633">
    <property type="component" value="Chromosome 8"/>
</dbReference>
<accession>A0ABR3UD36</accession>
<organism evidence="1 2">
    <name type="scientific">Alternaria dauci</name>
    <dbReference type="NCBI Taxonomy" id="48095"/>
    <lineage>
        <taxon>Eukaryota</taxon>
        <taxon>Fungi</taxon>
        <taxon>Dikarya</taxon>
        <taxon>Ascomycota</taxon>
        <taxon>Pezizomycotina</taxon>
        <taxon>Dothideomycetes</taxon>
        <taxon>Pleosporomycetidae</taxon>
        <taxon>Pleosporales</taxon>
        <taxon>Pleosporineae</taxon>
        <taxon>Pleosporaceae</taxon>
        <taxon>Alternaria</taxon>
        <taxon>Alternaria sect. Porri</taxon>
    </lineage>
</organism>
<dbReference type="EMBL" id="JBHGVX010000008">
    <property type="protein sequence ID" value="KAL1793521.1"/>
    <property type="molecule type" value="Genomic_DNA"/>
</dbReference>
<dbReference type="RefSeq" id="XP_069304105.1">
    <property type="nucleotide sequence ID" value="XM_069454684.1"/>
</dbReference>
<gene>
    <name evidence="1" type="ORF">ACET3X_008503</name>
</gene>
<protein>
    <submittedName>
        <fullName evidence="1">Uncharacterized protein</fullName>
    </submittedName>
</protein>
<sequence length="243" mass="27761">MADPRSDRDQILDALQQLDYPDVIDDMIKYMQSKYPNDRRLMAMIDENLTWLLNAAVSNDNVLDLMHEKVVYADECMALIARLFSPKTTGTTANPGISTLEDHRVYSAQARKTARALLTAHRDAIRRQCNVTQDEAFEDMMDDAVKVLYLRLAEGEEPTNVFDTTQDIGGLAPTWWYAIGMTQGQWANEYRYAKARMEVLGTKNPKATYHNVYMLYEARTKLTKDDGTRGGYTERLDDPISLD</sequence>
<dbReference type="GeneID" id="96088825"/>
<name>A0ABR3UD36_9PLEO</name>
<evidence type="ECO:0000313" key="1">
    <source>
        <dbReference type="EMBL" id="KAL1793521.1"/>
    </source>
</evidence>
<keyword evidence="2" id="KW-1185">Reference proteome</keyword>
<comment type="caution">
    <text evidence="1">The sequence shown here is derived from an EMBL/GenBank/DDBJ whole genome shotgun (WGS) entry which is preliminary data.</text>
</comment>
<proteinExistence type="predicted"/>